<gene>
    <name evidence="5" type="ORF">SAMN04488002_1675</name>
</gene>
<dbReference type="PRINTS" id="PR00033">
    <property type="entry name" value="HTHASNC"/>
</dbReference>
<dbReference type="GO" id="GO:0005829">
    <property type="term" value="C:cytosol"/>
    <property type="evidence" value="ECO:0007669"/>
    <property type="project" value="TreeGrafter"/>
</dbReference>
<dbReference type="Pfam" id="PF13404">
    <property type="entry name" value="HTH_AsnC-type"/>
    <property type="match status" value="1"/>
</dbReference>
<dbReference type="PANTHER" id="PTHR30154:SF17">
    <property type="entry name" value="DNA-BINDING TRANSCRIPTIONAL ACTIVATOR DECR"/>
    <property type="match status" value="1"/>
</dbReference>
<dbReference type="PROSITE" id="PS50956">
    <property type="entry name" value="HTH_ASNC_2"/>
    <property type="match status" value="1"/>
</dbReference>
<keyword evidence="2" id="KW-0238">DNA-binding</keyword>
<dbReference type="InterPro" id="IPR036388">
    <property type="entry name" value="WH-like_DNA-bd_sf"/>
</dbReference>
<evidence type="ECO:0000259" key="4">
    <source>
        <dbReference type="PROSITE" id="PS50956"/>
    </source>
</evidence>
<dbReference type="GO" id="GO:0006355">
    <property type="term" value="P:regulation of DNA-templated transcription"/>
    <property type="evidence" value="ECO:0007669"/>
    <property type="project" value="UniProtKB-ARBA"/>
</dbReference>
<dbReference type="EMBL" id="FOYO01000001">
    <property type="protein sequence ID" value="SFR43095.1"/>
    <property type="molecule type" value="Genomic_DNA"/>
</dbReference>
<dbReference type="OrthoDB" id="7847328at2"/>
<evidence type="ECO:0000256" key="2">
    <source>
        <dbReference type="ARBA" id="ARBA00023125"/>
    </source>
</evidence>
<reference evidence="6" key="1">
    <citation type="submission" date="2016-10" db="EMBL/GenBank/DDBJ databases">
        <authorList>
            <person name="Varghese N."/>
            <person name="Submissions S."/>
        </authorList>
    </citation>
    <scope>NUCLEOTIDE SEQUENCE [LARGE SCALE GENOMIC DNA]</scope>
    <source>
        <strain evidence="6">DSM 26921</strain>
    </source>
</reference>
<dbReference type="Gene3D" id="1.10.10.10">
    <property type="entry name" value="Winged helix-like DNA-binding domain superfamily/Winged helix DNA-binding domain"/>
    <property type="match status" value="1"/>
</dbReference>
<dbReference type="SUPFAM" id="SSF46785">
    <property type="entry name" value="Winged helix' DNA-binding domain"/>
    <property type="match status" value="1"/>
</dbReference>
<feature type="domain" description="HTH asnC-type" evidence="4">
    <location>
        <begin position="5"/>
        <end position="66"/>
    </location>
</feature>
<evidence type="ECO:0000256" key="3">
    <source>
        <dbReference type="ARBA" id="ARBA00023163"/>
    </source>
</evidence>
<proteinExistence type="predicted"/>
<dbReference type="InterPro" id="IPR011991">
    <property type="entry name" value="ArsR-like_HTH"/>
</dbReference>
<keyword evidence="1" id="KW-0805">Transcription regulation</keyword>
<dbReference type="InterPro" id="IPR019887">
    <property type="entry name" value="Tscrpt_reg_AsnC/Lrp_C"/>
</dbReference>
<keyword evidence="6" id="KW-1185">Reference proteome</keyword>
<evidence type="ECO:0000256" key="1">
    <source>
        <dbReference type="ARBA" id="ARBA00023015"/>
    </source>
</evidence>
<accession>A0A1I6GLK3</accession>
<dbReference type="Proteomes" id="UP000199658">
    <property type="component" value="Unassembled WGS sequence"/>
</dbReference>
<dbReference type="InterPro" id="IPR011008">
    <property type="entry name" value="Dimeric_a/b-barrel"/>
</dbReference>
<dbReference type="GO" id="GO:0043565">
    <property type="term" value="F:sequence-specific DNA binding"/>
    <property type="evidence" value="ECO:0007669"/>
    <property type="project" value="InterPro"/>
</dbReference>
<dbReference type="STRING" id="670154.SAMN04488002_1675"/>
<dbReference type="SUPFAM" id="SSF54909">
    <property type="entry name" value="Dimeric alpha+beta barrel"/>
    <property type="match status" value="1"/>
</dbReference>
<evidence type="ECO:0000313" key="6">
    <source>
        <dbReference type="Proteomes" id="UP000199658"/>
    </source>
</evidence>
<dbReference type="PANTHER" id="PTHR30154">
    <property type="entry name" value="LEUCINE-RESPONSIVE REGULATORY PROTEIN"/>
    <property type="match status" value="1"/>
</dbReference>
<dbReference type="InterPro" id="IPR019888">
    <property type="entry name" value="Tscrpt_reg_AsnC-like"/>
</dbReference>
<dbReference type="InterPro" id="IPR036390">
    <property type="entry name" value="WH_DNA-bd_sf"/>
</dbReference>
<dbReference type="Pfam" id="PF01037">
    <property type="entry name" value="AsnC_trans_reg"/>
    <property type="match status" value="1"/>
</dbReference>
<name>A0A1I6GLK3_9RHOB</name>
<dbReference type="SMART" id="SM00344">
    <property type="entry name" value="HTH_ASNC"/>
    <property type="match status" value="1"/>
</dbReference>
<dbReference type="CDD" id="cd00090">
    <property type="entry name" value="HTH_ARSR"/>
    <property type="match status" value="1"/>
</dbReference>
<dbReference type="Gene3D" id="3.30.70.920">
    <property type="match status" value="1"/>
</dbReference>
<sequence>MALSIDNTDRAILRLLQIDATLSVDALAEDVHLSRNACWRRVKRLEEAGVLRARVALVDPAKLGVGQLVFVLMRAADHSPDWLKAFDRAVQTLPEITGAHRMSGDLDYVLRVQVADVADYDRFYKRLISIVPVRDISASFVMENIKDSTAVPL</sequence>
<evidence type="ECO:0000313" key="5">
    <source>
        <dbReference type="EMBL" id="SFR43095.1"/>
    </source>
</evidence>
<dbReference type="GO" id="GO:0043200">
    <property type="term" value="P:response to amino acid"/>
    <property type="evidence" value="ECO:0007669"/>
    <property type="project" value="TreeGrafter"/>
</dbReference>
<protein>
    <submittedName>
        <fullName evidence="5">Lrp/AsnC family transcriptional regulator</fullName>
    </submittedName>
</protein>
<dbReference type="AlphaFoldDB" id="A0A1I6GLK3"/>
<dbReference type="RefSeq" id="WP_090215082.1">
    <property type="nucleotide sequence ID" value="NZ_FOYO01000001.1"/>
</dbReference>
<dbReference type="InterPro" id="IPR000485">
    <property type="entry name" value="AsnC-type_HTH_dom"/>
</dbReference>
<organism evidence="5 6">
    <name type="scientific">Litoreibacter janthinus</name>
    <dbReference type="NCBI Taxonomy" id="670154"/>
    <lineage>
        <taxon>Bacteria</taxon>
        <taxon>Pseudomonadati</taxon>
        <taxon>Pseudomonadota</taxon>
        <taxon>Alphaproteobacteria</taxon>
        <taxon>Rhodobacterales</taxon>
        <taxon>Roseobacteraceae</taxon>
        <taxon>Litoreibacter</taxon>
    </lineage>
</organism>
<keyword evidence="3" id="KW-0804">Transcription</keyword>